<sequence length="324" mass="35424">MFGFTLTLLSLALLTTSKNPKRGLAYPSANNQADILNFNQTDSHISWVYDWGLHEPSYLAASNVEYIPMQWGSGNVENISTAVQAEGIKTLLGFNEPDFDKQSNIDPNYAAQLWRQYMEPLKAQGVRLGGPAVSSAPSGMPWLETFFAACSNCTIDFLPVHWYGQGVEGFYDYLWQMHSKFGNRTIWITEYASTSLNQSEVAQFMNQTTTYLDGLEWVERYAWFGFFRPENGSAYNFLNANGGLNTLGEEYVGQGTITESGPVTSTPTVGGGDSGKPYETATAGAGQAPSFLPSNDALAAWDVPVVGLVTTVSAFLSAAVWTLL</sequence>
<dbReference type="InterPro" id="IPR024655">
    <property type="entry name" value="Asl1_glyco_hydro_catalytic"/>
</dbReference>
<evidence type="ECO:0000259" key="3">
    <source>
        <dbReference type="Pfam" id="PF11790"/>
    </source>
</evidence>
<dbReference type="PANTHER" id="PTHR34154">
    <property type="entry name" value="ALKALI-SENSITIVE LINKAGE PROTEIN 1"/>
    <property type="match status" value="1"/>
</dbReference>
<proteinExistence type="predicted"/>
<keyword evidence="5" id="KW-1185">Reference proteome</keyword>
<evidence type="ECO:0000256" key="2">
    <source>
        <dbReference type="SAM" id="SignalP"/>
    </source>
</evidence>
<gene>
    <name evidence="4" type="ORF">VNI00_002651</name>
</gene>
<dbReference type="Pfam" id="PF11790">
    <property type="entry name" value="Glyco_hydro_cc"/>
    <property type="match status" value="1"/>
</dbReference>
<evidence type="ECO:0000256" key="1">
    <source>
        <dbReference type="SAM" id="MobiDB-lite"/>
    </source>
</evidence>
<protein>
    <recommendedName>
        <fullName evidence="3">Asl1-like glycosyl hydrolase catalytic domain-containing protein</fullName>
    </recommendedName>
</protein>
<organism evidence="4 5">
    <name type="scientific">Paramarasmius palmivorus</name>
    <dbReference type="NCBI Taxonomy" id="297713"/>
    <lineage>
        <taxon>Eukaryota</taxon>
        <taxon>Fungi</taxon>
        <taxon>Dikarya</taxon>
        <taxon>Basidiomycota</taxon>
        <taxon>Agaricomycotina</taxon>
        <taxon>Agaricomycetes</taxon>
        <taxon>Agaricomycetidae</taxon>
        <taxon>Agaricales</taxon>
        <taxon>Marasmiineae</taxon>
        <taxon>Marasmiaceae</taxon>
        <taxon>Paramarasmius</taxon>
    </lineage>
</organism>
<feature type="signal peptide" evidence="2">
    <location>
        <begin position="1"/>
        <end position="17"/>
    </location>
</feature>
<dbReference type="InterPro" id="IPR053183">
    <property type="entry name" value="ASL1"/>
</dbReference>
<feature type="domain" description="Asl1-like glycosyl hydrolase catalytic" evidence="3">
    <location>
        <begin position="23"/>
        <end position="251"/>
    </location>
</feature>
<dbReference type="Gene3D" id="3.20.20.80">
    <property type="entry name" value="Glycosidases"/>
    <property type="match status" value="1"/>
</dbReference>
<feature type="chain" id="PRO_5043979209" description="Asl1-like glycosyl hydrolase catalytic domain-containing protein" evidence="2">
    <location>
        <begin position="18"/>
        <end position="324"/>
    </location>
</feature>
<evidence type="ECO:0000313" key="4">
    <source>
        <dbReference type="EMBL" id="KAK7056933.1"/>
    </source>
</evidence>
<dbReference type="PANTHER" id="PTHR34154:SF3">
    <property type="entry name" value="ALKALI-SENSITIVE LINKAGE PROTEIN 1"/>
    <property type="match status" value="1"/>
</dbReference>
<accession>A0AAW0DZF3</accession>
<reference evidence="4 5" key="1">
    <citation type="submission" date="2024-01" db="EMBL/GenBank/DDBJ databases">
        <title>A draft genome for a cacao thread blight-causing isolate of Paramarasmius palmivorus.</title>
        <authorList>
            <person name="Baruah I.K."/>
            <person name="Bukari Y."/>
            <person name="Amoako-Attah I."/>
            <person name="Meinhardt L.W."/>
            <person name="Bailey B.A."/>
            <person name="Cohen S.P."/>
        </authorList>
    </citation>
    <scope>NUCLEOTIDE SEQUENCE [LARGE SCALE GENOMIC DNA]</scope>
    <source>
        <strain evidence="4 5">GH-12</strain>
    </source>
</reference>
<name>A0AAW0DZF3_9AGAR</name>
<dbReference type="GO" id="GO:0071966">
    <property type="term" value="P:fungal-type cell wall polysaccharide metabolic process"/>
    <property type="evidence" value="ECO:0007669"/>
    <property type="project" value="TreeGrafter"/>
</dbReference>
<keyword evidence="2" id="KW-0732">Signal</keyword>
<evidence type="ECO:0000313" key="5">
    <source>
        <dbReference type="Proteomes" id="UP001383192"/>
    </source>
</evidence>
<dbReference type="InterPro" id="IPR017853">
    <property type="entry name" value="GH"/>
</dbReference>
<dbReference type="EMBL" id="JAYKXP010000006">
    <property type="protein sequence ID" value="KAK7056933.1"/>
    <property type="molecule type" value="Genomic_DNA"/>
</dbReference>
<dbReference type="SUPFAM" id="SSF51445">
    <property type="entry name" value="(Trans)glycosidases"/>
    <property type="match status" value="1"/>
</dbReference>
<dbReference type="AlphaFoldDB" id="A0AAW0DZF3"/>
<feature type="region of interest" description="Disordered" evidence="1">
    <location>
        <begin position="256"/>
        <end position="282"/>
    </location>
</feature>
<comment type="caution">
    <text evidence="4">The sequence shown here is derived from an EMBL/GenBank/DDBJ whole genome shotgun (WGS) entry which is preliminary data.</text>
</comment>
<dbReference type="Proteomes" id="UP001383192">
    <property type="component" value="Unassembled WGS sequence"/>
</dbReference>
<dbReference type="GO" id="GO:0009277">
    <property type="term" value="C:fungal-type cell wall"/>
    <property type="evidence" value="ECO:0007669"/>
    <property type="project" value="TreeGrafter"/>
</dbReference>